<evidence type="ECO:0000256" key="1">
    <source>
        <dbReference type="SAM" id="MobiDB-lite"/>
    </source>
</evidence>
<feature type="region of interest" description="Disordered" evidence="1">
    <location>
        <begin position="164"/>
        <end position="208"/>
    </location>
</feature>
<feature type="compositionally biased region" description="Basic and acidic residues" evidence="1">
    <location>
        <begin position="179"/>
        <end position="192"/>
    </location>
</feature>
<dbReference type="EMBL" id="PP511379">
    <property type="protein sequence ID" value="XCD03704.1"/>
    <property type="molecule type" value="Genomic_DNA"/>
</dbReference>
<sequence length="208" mass="22972">MEKEQILSTLNEQLGKTSLSARTISDYVTNNLPEEGAEFDFDRHVKILKSLNGNFSADVAAQVEDFKKNYKPSPSTTETQQKGGDPDLLKRIEQLEGKLAESAKNASTSTLRAEATAKGKSLKVANEAIWEDAVKVVQIGDNDSADDVTDKAKKEYERLLKRYYGEGTAPYGNSGRQGASKEAEEQAKGKRENLKKKMQNIGRLPKSE</sequence>
<evidence type="ECO:0000313" key="2">
    <source>
        <dbReference type="EMBL" id="XCD03704.1"/>
    </source>
</evidence>
<protein>
    <submittedName>
        <fullName evidence="2">Uncharacterized protein</fullName>
    </submittedName>
</protein>
<reference evidence="2" key="1">
    <citation type="submission" date="2024-03" db="EMBL/GenBank/DDBJ databases">
        <title>Diverse circular DNA viruses in blood, oral, and fecal samples of captive lemurs.</title>
        <authorList>
            <person name="Paietta E.N."/>
            <person name="Kraberger S."/>
            <person name="Lund M.C."/>
            <person name="Custer J.M."/>
            <person name="Vargas K.M."/>
            <person name="Ehmke E.E."/>
            <person name="Yoder A.D."/>
            <person name="Varsani A."/>
        </authorList>
    </citation>
    <scope>NUCLEOTIDE SEQUENCE</scope>
    <source>
        <strain evidence="2">Duke_21_1</strain>
    </source>
</reference>
<accession>A0AAU8AUT2</accession>
<name>A0AAU8AUT2_9CAUD</name>
<proteinExistence type="predicted"/>
<organism evidence="2">
    <name type="scientific">Dulem virus 40</name>
    <dbReference type="NCBI Taxonomy" id="3145758"/>
    <lineage>
        <taxon>Viruses</taxon>
        <taxon>Duplodnaviria</taxon>
        <taxon>Heunggongvirae</taxon>
        <taxon>Uroviricota</taxon>
        <taxon>Caudoviricetes</taxon>
    </lineage>
</organism>